<feature type="transmembrane region" description="Helical" evidence="1">
    <location>
        <begin position="12"/>
        <end position="30"/>
    </location>
</feature>
<protein>
    <submittedName>
        <fullName evidence="2">Uncharacterized protein</fullName>
    </submittedName>
</protein>
<name>A0A1T4SNE6_9BACT</name>
<gene>
    <name evidence="2" type="ORF">SAMN04488128_103158</name>
</gene>
<dbReference type="AlphaFoldDB" id="A0A1T4SNE6"/>
<keyword evidence="1" id="KW-0472">Membrane</keyword>
<keyword evidence="3" id="KW-1185">Reference proteome</keyword>
<organism evidence="2 3">
    <name type="scientific">Chitinophaga eiseniae</name>
    <dbReference type="NCBI Taxonomy" id="634771"/>
    <lineage>
        <taxon>Bacteria</taxon>
        <taxon>Pseudomonadati</taxon>
        <taxon>Bacteroidota</taxon>
        <taxon>Chitinophagia</taxon>
        <taxon>Chitinophagales</taxon>
        <taxon>Chitinophagaceae</taxon>
        <taxon>Chitinophaga</taxon>
    </lineage>
</organism>
<keyword evidence="1" id="KW-0812">Transmembrane</keyword>
<accession>A0A1T4SNE6</accession>
<proteinExistence type="predicted"/>
<evidence type="ECO:0000313" key="2">
    <source>
        <dbReference type="EMBL" id="SKA29693.1"/>
    </source>
</evidence>
<dbReference type="Proteomes" id="UP000190367">
    <property type="component" value="Unassembled WGS sequence"/>
</dbReference>
<keyword evidence="1" id="KW-1133">Transmembrane helix</keyword>
<reference evidence="3" key="1">
    <citation type="submission" date="2017-02" db="EMBL/GenBank/DDBJ databases">
        <authorList>
            <person name="Varghese N."/>
            <person name="Submissions S."/>
        </authorList>
    </citation>
    <scope>NUCLEOTIDE SEQUENCE [LARGE SCALE GENOMIC DNA]</scope>
    <source>
        <strain evidence="3">DSM 22224</strain>
    </source>
</reference>
<evidence type="ECO:0000313" key="3">
    <source>
        <dbReference type="Proteomes" id="UP000190367"/>
    </source>
</evidence>
<dbReference type="EMBL" id="FUWZ01000003">
    <property type="protein sequence ID" value="SKA29693.1"/>
    <property type="molecule type" value="Genomic_DNA"/>
</dbReference>
<sequence>MRHDPDDEKMLYLLSIAFVLPILVWLVAIGKAMGWI</sequence>
<evidence type="ECO:0000256" key="1">
    <source>
        <dbReference type="SAM" id="Phobius"/>
    </source>
</evidence>